<protein>
    <submittedName>
        <fullName evidence="1">Uncharacterized protein</fullName>
    </submittedName>
</protein>
<evidence type="ECO:0000313" key="2">
    <source>
        <dbReference type="Proteomes" id="UP000749646"/>
    </source>
</evidence>
<dbReference type="AlphaFoldDB" id="A0A9P6JI47"/>
<dbReference type="Proteomes" id="UP000749646">
    <property type="component" value="Unassembled WGS sequence"/>
</dbReference>
<organism evidence="1 2">
    <name type="scientific">Modicella reniformis</name>
    <dbReference type="NCBI Taxonomy" id="1440133"/>
    <lineage>
        <taxon>Eukaryota</taxon>
        <taxon>Fungi</taxon>
        <taxon>Fungi incertae sedis</taxon>
        <taxon>Mucoromycota</taxon>
        <taxon>Mortierellomycotina</taxon>
        <taxon>Mortierellomycetes</taxon>
        <taxon>Mortierellales</taxon>
        <taxon>Mortierellaceae</taxon>
        <taxon>Modicella</taxon>
    </lineage>
</organism>
<proteinExistence type="predicted"/>
<dbReference type="EMBL" id="JAAAHW010003949">
    <property type="protein sequence ID" value="KAF9979893.1"/>
    <property type="molecule type" value="Genomic_DNA"/>
</dbReference>
<name>A0A9P6JI47_9FUNG</name>
<keyword evidence="2" id="KW-1185">Reference proteome</keyword>
<gene>
    <name evidence="1" type="ORF">BGZ65_005856</name>
</gene>
<feature type="non-terminal residue" evidence="1">
    <location>
        <position position="64"/>
    </location>
</feature>
<reference evidence="1" key="1">
    <citation type="journal article" date="2020" name="Fungal Divers.">
        <title>Resolving the Mortierellaceae phylogeny through synthesis of multi-gene phylogenetics and phylogenomics.</title>
        <authorList>
            <person name="Vandepol N."/>
            <person name="Liber J."/>
            <person name="Desiro A."/>
            <person name="Na H."/>
            <person name="Kennedy M."/>
            <person name="Barry K."/>
            <person name="Grigoriev I.V."/>
            <person name="Miller A.N."/>
            <person name="O'Donnell K."/>
            <person name="Stajich J.E."/>
            <person name="Bonito G."/>
        </authorList>
    </citation>
    <scope>NUCLEOTIDE SEQUENCE</scope>
    <source>
        <strain evidence="1">MES-2147</strain>
    </source>
</reference>
<accession>A0A9P6JI47</accession>
<sequence length="64" mass="6163">MTSSSSTTSSSSQSKFARMGSFLAVAGVAGLAVLGSSLAVTFGNAVDSPGSIIQGGLTSVVPKP</sequence>
<comment type="caution">
    <text evidence="1">The sequence shown here is derived from an EMBL/GenBank/DDBJ whole genome shotgun (WGS) entry which is preliminary data.</text>
</comment>
<evidence type="ECO:0000313" key="1">
    <source>
        <dbReference type="EMBL" id="KAF9979893.1"/>
    </source>
</evidence>